<evidence type="ECO:0000313" key="2">
    <source>
        <dbReference type="EMBL" id="KAF2647108.1"/>
    </source>
</evidence>
<feature type="compositionally biased region" description="Acidic residues" evidence="1">
    <location>
        <begin position="66"/>
        <end position="80"/>
    </location>
</feature>
<evidence type="ECO:0000313" key="3">
    <source>
        <dbReference type="Proteomes" id="UP000799324"/>
    </source>
</evidence>
<sequence length="188" mass="21053">MRRLDAGLQGNALDGGEDVEVEVEPTLEGPVEVELWNSNQRHGTKAIYRKYIGSAVKAFVQGDKDDSGDEDDSGDKDEAFDVQAGHSSSVGGMIYGRPITKGMFSTEAKRWALRRVSVEWHSFLQLPSAMEAKPKRGTRAAAARKEATEEEYRRWKMMRHVDVGEELRRMVGEQAQFRSVQKPALQAL</sequence>
<feature type="region of interest" description="Disordered" evidence="1">
    <location>
        <begin position="1"/>
        <end position="20"/>
    </location>
</feature>
<protein>
    <submittedName>
        <fullName evidence="2">Uncharacterized protein</fullName>
    </submittedName>
</protein>
<name>A0A6A6SL68_9PLEO</name>
<keyword evidence="3" id="KW-1185">Reference proteome</keyword>
<reference evidence="2" key="1">
    <citation type="journal article" date="2020" name="Stud. Mycol.">
        <title>101 Dothideomycetes genomes: a test case for predicting lifestyles and emergence of pathogens.</title>
        <authorList>
            <person name="Haridas S."/>
            <person name="Albert R."/>
            <person name="Binder M."/>
            <person name="Bloem J."/>
            <person name="Labutti K."/>
            <person name="Salamov A."/>
            <person name="Andreopoulos B."/>
            <person name="Baker S."/>
            <person name="Barry K."/>
            <person name="Bills G."/>
            <person name="Bluhm B."/>
            <person name="Cannon C."/>
            <person name="Castanera R."/>
            <person name="Culley D."/>
            <person name="Daum C."/>
            <person name="Ezra D."/>
            <person name="Gonzalez J."/>
            <person name="Henrissat B."/>
            <person name="Kuo A."/>
            <person name="Liang C."/>
            <person name="Lipzen A."/>
            <person name="Lutzoni F."/>
            <person name="Magnuson J."/>
            <person name="Mondo S."/>
            <person name="Nolan M."/>
            <person name="Ohm R."/>
            <person name="Pangilinan J."/>
            <person name="Park H.-J."/>
            <person name="Ramirez L."/>
            <person name="Alfaro M."/>
            <person name="Sun H."/>
            <person name="Tritt A."/>
            <person name="Yoshinaga Y."/>
            <person name="Zwiers L.-H."/>
            <person name="Turgeon B."/>
            <person name="Goodwin S."/>
            <person name="Spatafora J."/>
            <person name="Crous P."/>
            <person name="Grigoriev I."/>
        </authorList>
    </citation>
    <scope>NUCLEOTIDE SEQUENCE</scope>
    <source>
        <strain evidence="2">CBS 122681</strain>
    </source>
</reference>
<feature type="region of interest" description="Disordered" evidence="1">
    <location>
        <begin position="62"/>
        <end position="83"/>
    </location>
</feature>
<dbReference type="OrthoDB" id="3925403at2759"/>
<proteinExistence type="predicted"/>
<organism evidence="2 3">
    <name type="scientific">Lophiostoma macrostomum CBS 122681</name>
    <dbReference type="NCBI Taxonomy" id="1314788"/>
    <lineage>
        <taxon>Eukaryota</taxon>
        <taxon>Fungi</taxon>
        <taxon>Dikarya</taxon>
        <taxon>Ascomycota</taxon>
        <taxon>Pezizomycotina</taxon>
        <taxon>Dothideomycetes</taxon>
        <taxon>Pleosporomycetidae</taxon>
        <taxon>Pleosporales</taxon>
        <taxon>Lophiostomataceae</taxon>
        <taxon>Lophiostoma</taxon>
    </lineage>
</organism>
<dbReference type="EMBL" id="MU004686">
    <property type="protein sequence ID" value="KAF2647108.1"/>
    <property type="molecule type" value="Genomic_DNA"/>
</dbReference>
<accession>A0A6A6SL68</accession>
<evidence type="ECO:0000256" key="1">
    <source>
        <dbReference type="SAM" id="MobiDB-lite"/>
    </source>
</evidence>
<gene>
    <name evidence="2" type="ORF">K491DRAFT_723705</name>
</gene>
<dbReference type="AlphaFoldDB" id="A0A6A6SL68"/>
<dbReference type="Proteomes" id="UP000799324">
    <property type="component" value="Unassembled WGS sequence"/>
</dbReference>